<gene>
    <name evidence="3" type="ORF">EV686_11541</name>
</gene>
<dbReference type="AlphaFoldDB" id="A0A4R3UMZ3"/>
<proteinExistence type="inferred from homology"/>
<dbReference type="SUPFAM" id="SSF53850">
    <property type="entry name" value="Periplasmic binding protein-like II"/>
    <property type="match status" value="1"/>
</dbReference>
<dbReference type="PANTHER" id="PTHR42928:SF5">
    <property type="entry name" value="BLR1237 PROTEIN"/>
    <property type="match status" value="1"/>
</dbReference>
<dbReference type="RefSeq" id="WP_132478331.1">
    <property type="nucleotide sequence ID" value="NZ_JBHRVM010000001.1"/>
</dbReference>
<dbReference type="InterPro" id="IPR005064">
    <property type="entry name" value="BUG"/>
</dbReference>
<keyword evidence="3" id="KW-0675">Receptor</keyword>
<dbReference type="OrthoDB" id="8678390at2"/>
<name>A0A4R3UMZ3_9BURK</name>
<dbReference type="CDD" id="cd13578">
    <property type="entry name" value="PBP2_Bug27"/>
    <property type="match status" value="1"/>
</dbReference>
<dbReference type="Pfam" id="PF03401">
    <property type="entry name" value="TctC"/>
    <property type="match status" value="1"/>
</dbReference>
<comment type="caution">
    <text evidence="3">The sequence shown here is derived from an EMBL/GenBank/DDBJ whole genome shotgun (WGS) entry which is preliminary data.</text>
</comment>
<evidence type="ECO:0000313" key="4">
    <source>
        <dbReference type="Proteomes" id="UP000294692"/>
    </source>
</evidence>
<dbReference type="InterPro" id="IPR042100">
    <property type="entry name" value="Bug_dom1"/>
</dbReference>
<protein>
    <submittedName>
        <fullName evidence="3">Tripartite-type tricarboxylate transporter receptor subunit TctC</fullName>
    </submittedName>
</protein>
<keyword evidence="4" id="KW-1185">Reference proteome</keyword>
<dbReference type="PANTHER" id="PTHR42928">
    <property type="entry name" value="TRICARBOXYLATE-BINDING PROTEIN"/>
    <property type="match status" value="1"/>
</dbReference>
<comment type="similarity">
    <text evidence="1">Belongs to the UPF0065 (bug) family.</text>
</comment>
<organism evidence="3 4">
    <name type="scientific">Paracandidimonas soli</name>
    <dbReference type="NCBI Taxonomy" id="1917182"/>
    <lineage>
        <taxon>Bacteria</taxon>
        <taxon>Pseudomonadati</taxon>
        <taxon>Pseudomonadota</taxon>
        <taxon>Betaproteobacteria</taxon>
        <taxon>Burkholderiales</taxon>
        <taxon>Alcaligenaceae</taxon>
        <taxon>Paracandidimonas</taxon>
    </lineage>
</organism>
<feature type="chain" id="PRO_5020213434" evidence="2">
    <location>
        <begin position="26"/>
        <end position="324"/>
    </location>
</feature>
<evidence type="ECO:0000313" key="3">
    <source>
        <dbReference type="EMBL" id="TCU92252.1"/>
    </source>
</evidence>
<evidence type="ECO:0000256" key="2">
    <source>
        <dbReference type="SAM" id="SignalP"/>
    </source>
</evidence>
<dbReference type="Gene3D" id="3.40.190.10">
    <property type="entry name" value="Periplasmic binding protein-like II"/>
    <property type="match status" value="1"/>
</dbReference>
<dbReference type="Proteomes" id="UP000294692">
    <property type="component" value="Unassembled WGS sequence"/>
</dbReference>
<sequence>MLKRFHRYAAASFAALLFCASPVLAQSENWPQRPITLVVPFAAGGGTDSLAREFAQELGTLVNQPIVVENRGGGGGSIGAARVANASPDGLTLLFATSTFATNAAWEKSLPYDARKAFAPVALLGTGPLMLVATQGLKLKQVPDLLALAKAEPGTLNYCSSGPGSINHLSGALFQQRTNLDIQHVPYRGSGPATLDLLAGRVQLFFATMPTMLEHVKAGNVDLLAVTTRQRSALFPDVPTLEESGIPDYDISTWWGILAPAGTPDAIVQKINKLANEITARPLISKRLASEGGNVFTGTASDFQAHLDKEMDMWDKVVASIPTQ</sequence>
<accession>A0A4R3UMZ3</accession>
<dbReference type="PIRSF" id="PIRSF017082">
    <property type="entry name" value="YflP"/>
    <property type="match status" value="1"/>
</dbReference>
<keyword evidence="2" id="KW-0732">Signal</keyword>
<reference evidence="3 4" key="1">
    <citation type="submission" date="2019-03" db="EMBL/GenBank/DDBJ databases">
        <title>Genomic Encyclopedia of Type Strains, Phase IV (KMG-IV): sequencing the most valuable type-strain genomes for metagenomic binning, comparative biology and taxonomic classification.</title>
        <authorList>
            <person name="Goeker M."/>
        </authorList>
    </citation>
    <scope>NUCLEOTIDE SEQUENCE [LARGE SCALE GENOMIC DNA]</scope>
    <source>
        <strain evidence="3 4">DSM 100048</strain>
    </source>
</reference>
<evidence type="ECO:0000256" key="1">
    <source>
        <dbReference type="ARBA" id="ARBA00006987"/>
    </source>
</evidence>
<dbReference type="EMBL" id="SMBX01000015">
    <property type="protein sequence ID" value="TCU92252.1"/>
    <property type="molecule type" value="Genomic_DNA"/>
</dbReference>
<feature type="signal peptide" evidence="2">
    <location>
        <begin position="1"/>
        <end position="25"/>
    </location>
</feature>
<dbReference type="Gene3D" id="3.40.190.150">
    <property type="entry name" value="Bordetella uptake gene, domain 1"/>
    <property type="match status" value="1"/>
</dbReference>